<dbReference type="InterPro" id="IPR023753">
    <property type="entry name" value="FAD/NAD-binding_dom"/>
</dbReference>
<dbReference type="RefSeq" id="WP_179644028.1">
    <property type="nucleotide sequence ID" value="NZ_BAAAYY010000016.1"/>
</dbReference>
<dbReference type="PANTHER" id="PTHR43557">
    <property type="entry name" value="APOPTOSIS-INDUCING FACTOR 1"/>
    <property type="match status" value="1"/>
</dbReference>
<dbReference type="GO" id="GO:0005737">
    <property type="term" value="C:cytoplasm"/>
    <property type="evidence" value="ECO:0007669"/>
    <property type="project" value="TreeGrafter"/>
</dbReference>
<dbReference type="Pfam" id="PF07992">
    <property type="entry name" value="Pyr_redox_2"/>
    <property type="match status" value="1"/>
</dbReference>
<feature type="domain" description="FAD/NAD(P)-binding" evidence="5">
    <location>
        <begin position="5"/>
        <end position="300"/>
    </location>
</feature>
<dbReference type="Proteomes" id="UP000589036">
    <property type="component" value="Unassembled WGS sequence"/>
</dbReference>
<name>A0A852TYX4_9ACTN</name>
<dbReference type="InterPro" id="IPR050446">
    <property type="entry name" value="FAD-oxidoreductase/Apoptosis"/>
</dbReference>
<sequence>MSADTIVIVGGGLSGLRTAEKLRRLGHEGPVTLVGAESRLPYDRPPLSKTLLTQEAEPAEAALLRPAERYAELGIDVRTSARAVSLDAENRRVALDTGESIAFDRLVIATGVRARTIGAFGSLGGVHTLRTWEDCLALRAATRSAAHLTVVGAGVLGCEVAASARALGLDVALVESLGQPLARVLGAAVGESVASLHRDAGVRLHCAAGVTSAEGEERVERVVLTDGGAIDTDAVVVAVGSVPDTEWLEGSGIALDDGVLCDRTGRTSIEEVFAVGDVARMPHPHGNGTVRFEHWSGAGDTASLVAANLLADPADRRPLSEVPYFWSDQYGARIQCLGTPDPDDALTVVDGALEAGRFLALYSGDGLVTGAVAIGMPAALARCRTGVGARTPLAELVALAPWERARPLAGTRSTETGKA</sequence>
<evidence type="ECO:0000259" key="6">
    <source>
        <dbReference type="Pfam" id="PF14759"/>
    </source>
</evidence>
<keyword evidence="4" id="KW-0560">Oxidoreductase</keyword>
<dbReference type="GO" id="GO:0016651">
    <property type="term" value="F:oxidoreductase activity, acting on NAD(P)H"/>
    <property type="evidence" value="ECO:0007669"/>
    <property type="project" value="TreeGrafter"/>
</dbReference>
<evidence type="ECO:0000313" key="7">
    <source>
        <dbReference type="EMBL" id="NYE48202.1"/>
    </source>
</evidence>
<dbReference type="Pfam" id="PF14759">
    <property type="entry name" value="Reductase_C"/>
    <property type="match status" value="1"/>
</dbReference>
<dbReference type="Gene3D" id="3.30.390.30">
    <property type="match status" value="1"/>
</dbReference>
<gene>
    <name evidence="7" type="ORF">HDA32_003322</name>
</gene>
<dbReference type="AlphaFoldDB" id="A0A852TYX4"/>
<dbReference type="PRINTS" id="PR00368">
    <property type="entry name" value="FADPNR"/>
</dbReference>
<dbReference type="InterPro" id="IPR028202">
    <property type="entry name" value="Reductase_C"/>
</dbReference>
<comment type="cofactor">
    <cofactor evidence="1">
        <name>FAD</name>
        <dbReference type="ChEBI" id="CHEBI:57692"/>
    </cofactor>
</comment>
<dbReference type="InterPro" id="IPR036188">
    <property type="entry name" value="FAD/NAD-bd_sf"/>
</dbReference>
<accession>A0A852TYX4</accession>
<proteinExistence type="predicted"/>
<feature type="domain" description="Reductase C-terminal" evidence="6">
    <location>
        <begin position="324"/>
        <end position="393"/>
    </location>
</feature>
<keyword evidence="2" id="KW-0285">Flavoprotein</keyword>
<evidence type="ECO:0000256" key="4">
    <source>
        <dbReference type="ARBA" id="ARBA00023002"/>
    </source>
</evidence>
<protein>
    <submittedName>
        <fullName evidence="7">NADPH-dependent 2,4-dienoyl-CoA reductase/sulfur reductase-like enzyme</fullName>
    </submittedName>
</protein>
<reference evidence="7 8" key="1">
    <citation type="submission" date="2020-07" db="EMBL/GenBank/DDBJ databases">
        <title>Sequencing the genomes of 1000 actinobacteria strains.</title>
        <authorList>
            <person name="Klenk H.-P."/>
        </authorList>
    </citation>
    <scope>NUCLEOTIDE SEQUENCE [LARGE SCALE GENOMIC DNA]</scope>
    <source>
        <strain evidence="7 8">CXB654</strain>
    </source>
</reference>
<dbReference type="SUPFAM" id="SSF51905">
    <property type="entry name" value="FAD/NAD(P)-binding domain"/>
    <property type="match status" value="2"/>
</dbReference>
<dbReference type="InterPro" id="IPR016156">
    <property type="entry name" value="FAD/NAD-linked_Rdtase_dimer_sf"/>
</dbReference>
<dbReference type="Gene3D" id="3.50.50.60">
    <property type="entry name" value="FAD/NAD(P)-binding domain"/>
    <property type="match status" value="2"/>
</dbReference>
<comment type="caution">
    <text evidence="7">The sequence shown here is derived from an EMBL/GenBank/DDBJ whole genome shotgun (WGS) entry which is preliminary data.</text>
</comment>
<dbReference type="SUPFAM" id="SSF55424">
    <property type="entry name" value="FAD/NAD-linked reductases, dimerisation (C-terminal) domain"/>
    <property type="match status" value="1"/>
</dbReference>
<dbReference type="EMBL" id="JACCCC010000001">
    <property type="protein sequence ID" value="NYE48202.1"/>
    <property type="molecule type" value="Genomic_DNA"/>
</dbReference>
<evidence type="ECO:0000256" key="1">
    <source>
        <dbReference type="ARBA" id="ARBA00001974"/>
    </source>
</evidence>
<dbReference type="PRINTS" id="PR00411">
    <property type="entry name" value="PNDRDTASEI"/>
</dbReference>
<organism evidence="7 8">
    <name type="scientific">Spinactinospora alkalitolerans</name>
    <dbReference type="NCBI Taxonomy" id="687207"/>
    <lineage>
        <taxon>Bacteria</taxon>
        <taxon>Bacillati</taxon>
        <taxon>Actinomycetota</taxon>
        <taxon>Actinomycetes</taxon>
        <taxon>Streptosporangiales</taxon>
        <taxon>Nocardiopsidaceae</taxon>
        <taxon>Spinactinospora</taxon>
    </lineage>
</organism>
<evidence type="ECO:0000259" key="5">
    <source>
        <dbReference type="Pfam" id="PF07992"/>
    </source>
</evidence>
<keyword evidence="3" id="KW-0274">FAD</keyword>
<dbReference type="PANTHER" id="PTHR43557:SF2">
    <property type="entry name" value="RIESKE DOMAIN-CONTAINING PROTEIN-RELATED"/>
    <property type="match status" value="1"/>
</dbReference>
<keyword evidence="8" id="KW-1185">Reference proteome</keyword>
<evidence type="ECO:0000313" key="8">
    <source>
        <dbReference type="Proteomes" id="UP000589036"/>
    </source>
</evidence>
<evidence type="ECO:0000256" key="2">
    <source>
        <dbReference type="ARBA" id="ARBA00022630"/>
    </source>
</evidence>
<evidence type="ECO:0000256" key="3">
    <source>
        <dbReference type="ARBA" id="ARBA00022827"/>
    </source>
</evidence>